<evidence type="ECO:0000313" key="8">
    <source>
        <dbReference type="Proteomes" id="UP000198287"/>
    </source>
</evidence>
<dbReference type="PANTHER" id="PTHR11010">
    <property type="entry name" value="PROTEASE S28 PRO-X CARBOXYPEPTIDASE-RELATED"/>
    <property type="match status" value="1"/>
</dbReference>
<keyword evidence="8" id="KW-1185">Reference proteome</keyword>
<keyword evidence="3 6" id="KW-0732">Signal</keyword>
<dbReference type="OrthoDB" id="2130629at2759"/>
<evidence type="ECO:0000256" key="4">
    <source>
        <dbReference type="ARBA" id="ARBA00022801"/>
    </source>
</evidence>
<dbReference type="Proteomes" id="UP000198287">
    <property type="component" value="Unassembled WGS sequence"/>
</dbReference>
<evidence type="ECO:0000256" key="3">
    <source>
        <dbReference type="ARBA" id="ARBA00022729"/>
    </source>
</evidence>
<organism evidence="7 8">
    <name type="scientific">Folsomia candida</name>
    <name type="common">Springtail</name>
    <dbReference type="NCBI Taxonomy" id="158441"/>
    <lineage>
        <taxon>Eukaryota</taxon>
        <taxon>Metazoa</taxon>
        <taxon>Ecdysozoa</taxon>
        <taxon>Arthropoda</taxon>
        <taxon>Hexapoda</taxon>
        <taxon>Collembola</taxon>
        <taxon>Entomobryomorpha</taxon>
        <taxon>Isotomoidea</taxon>
        <taxon>Isotomidae</taxon>
        <taxon>Proisotominae</taxon>
        <taxon>Folsomia</taxon>
    </lineage>
</organism>
<dbReference type="AlphaFoldDB" id="A0A226E5A5"/>
<dbReference type="Gene3D" id="3.40.50.1820">
    <property type="entry name" value="alpha/beta hydrolase"/>
    <property type="match status" value="2"/>
</dbReference>
<comment type="caution">
    <text evidence="7">The sequence shown here is derived from an EMBL/GenBank/DDBJ whole genome shotgun (WGS) entry which is preliminary data.</text>
</comment>
<evidence type="ECO:0000256" key="5">
    <source>
        <dbReference type="ARBA" id="ARBA00023180"/>
    </source>
</evidence>
<reference evidence="7 8" key="1">
    <citation type="submission" date="2015-12" db="EMBL/GenBank/DDBJ databases">
        <title>The genome of Folsomia candida.</title>
        <authorList>
            <person name="Faddeeva A."/>
            <person name="Derks M.F."/>
            <person name="Anvar Y."/>
            <person name="Smit S."/>
            <person name="Van Straalen N."/>
            <person name="Roelofs D."/>
        </authorList>
    </citation>
    <scope>NUCLEOTIDE SEQUENCE [LARGE SCALE GENOMIC DNA]</scope>
    <source>
        <strain evidence="7 8">VU population</strain>
        <tissue evidence="7">Whole body</tissue>
    </source>
</reference>
<dbReference type="GO" id="GO:0070008">
    <property type="term" value="F:serine-type exopeptidase activity"/>
    <property type="evidence" value="ECO:0007669"/>
    <property type="project" value="InterPro"/>
</dbReference>
<proteinExistence type="inferred from homology"/>
<protein>
    <submittedName>
        <fullName evidence="7">Lysosomal Pro-X carboxypeptidase</fullName>
    </submittedName>
</protein>
<dbReference type="InterPro" id="IPR008758">
    <property type="entry name" value="Peptidase_S28"/>
</dbReference>
<evidence type="ECO:0000256" key="1">
    <source>
        <dbReference type="ARBA" id="ARBA00011079"/>
    </source>
</evidence>
<keyword evidence="5" id="KW-0325">Glycoprotein</keyword>
<accession>A0A226E5A5</accession>
<name>A0A226E5A5_FOLCA</name>
<dbReference type="SUPFAM" id="SSF53474">
    <property type="entry name" value="alpha/beta-Hydrolases"/>
    <property type="match status" value="1"/>
</dbReference>
<evidence type="ECO:0000256" key="6">
    <source>
        <dbReference type="SAM" id="SignalP"/>
    </source>
</evidence>
<feature type="chain" id="PRO_5012940334" evidence="6">
    <location>
        <begin position="20"/>
        <end position="467"/>
    </location>
</feature>
<keyword evidence="4" id="KW-0378">Hydrolase</keyword>
<dbReference type="EMBL" id="LNIX01000007">
    <property type="protein sequence ID" value="OXA52051.1"/>
    <property type="molecule type" value="Genomic_DNA"/>
</dbReference>
<sequence length="467" mass="52487">MEKFYLLVALLALGGSCLGDEVNENDTDSGVYSYTTNFFTVPLDHFSFARRETFKIRYLVNDTYWDKKNNGPIFLYTGNEGSVEAFAENTGFMWDIAEEFGAALVFAEHRFYGQSSPPDTLKYKLENSKIRIMGYLTVTQTLADFAKLITAFKEENGAENSPVIAFGGSYGGVLTAWLRMKYPHVVAGGIASSAPFYLGNVPCETYDASLASIFGQNGNGNCVNVIRKSWSYLNHLGKTSKGRKWLTKAWRMCDPIEKDLPANPVKAFCSELQDTDPTNEKQVMRDMFQAINIYMNNSGYATCFDYSDDSMYSTSYSSNDDTAFNYQSCTELIDPECDDGVHDFFEPQTWDFAEFAQQCYDTYHVKPDASRVNLFFGGKDIIAASNIVFSNGLLDPWYAYGVLGNLSDSLIAVIIREGAHHLDLRAANEADPPSVVTARNLEKTMIKQWISQYHENQVKIQNVFAQF</sequence>
<dbReference type="PANTHER" id="PTHR11010:SF38">
    <property type="entry name" value="LYSOSOMAL PRO-X CARBOXYPEPTIDASE"/>
    <property type="match status" value="1"/>
</dbReference>
<feature type="signal peptide" evidence="6">
    <location>
        <begin position="1"/>
        <end position="19"/>
    </location>
</feature>
<dbReference type="GO" id="GO:0004180">
    <property type="term" value="F:carboxypeptidase activity"/>
    <property type="evidence" value="ECO:0007669"/>
    <property type="project" value="UniProtKB-KW"/>
</dbReference>
<comment type="similarity">
    <text evidence="1">Belongs to the peptidase S28 family.</text>
</comment>
<dbReference type="GO" id="GO:0008239">
    <property type="term" value="F:dipeptidyl-peptidase activity"/>
    <property type="evidence" value="ECO:0007669"/>
    <property type="project" value="TreeGrafter"/>
</dbReference>
<evidence type="ECO:0000256" key="2">
    <source>
        <dbReference type="ARBA" id="ARBA00022670"/>
    </source>
</evidence>
<keyword evidence="7" id="KW-0121">Carboxypeptidase</keyword>
<keyword evidence="2" id="KW-0645">Protease</keyword>
<evidence type="ECO:0000313" key="7">
    <source>
        <dbReference type="EMBL" id="OXA52051.1"/>
    </source>
</evidence>
<dbReference type="PROSITE" id="PS51257">
    <property type="entry name" value="PROKAR_LIPOPROTEIN"/>
    <property type="match status" value="1"/>
</dbReference>
<dbReference type="Pfam" id="PF05577">
    <property type="entry name" value="Peptidase_S28"/>
    <property type="match status" value="2"/>
</dbReference>
<gene>
    <name evidence="7" type="ORF">Fcan01_13660</name>
</gene>
<dbReference type="InterPro" id="IPR029058">
    <property type="entry name" value="AB_hydrolase_fold"/>
</dbReference>
<dbReference type="GO" id="GO:0006508">
    <property type="term" value="P:proteolysis"/>
    <property type="evidence" value="ECO:0007669"/>
    <property type="project" value="UniProtKB-KW"/>
</dbReference>